<organism evidence="2 3">
    <name type="scientific">Zizania palustris</name>
    <name type="common">Northern wild rice</name>
    <dbReference type="NCBI Taxonomy" id="103762"/>
    <lineage>
        <taxon>Eukaryota</taxon>
        <taxon>Viridiplantae</taxon>
        <taxon>Streptophyta</taxon>
        <taxon>Embryophyta</taxon>
        <taxon>Tracheophyta</taxon>
        <taxon>Spermatophyta</taxon>
        <taxon>Magnoliopsida</taxon>
        <taxon>Liliopsida</taxon>
        <taxon>Poales</taxon>
        <taxon>Poaceae</taxon>
        <taxon>BOP clade</taxon>
        <taxon>Oryzoideae</taxon>
        <taxon>Oryzeae</taxon>
        <taxon>Zizaniinae</taxon>
        <taxon>Zizania</taxon>
    </lineage>
</organism>
<evidence type="ECO:0000313" key="2">
    <source>
        <dbReference type="EMBL" id="KAG8073810.1"/>
    </source>
</evidence>
<dbReference type="AlphaFoldDB" id="A0A8J5T443"/>
<sequence length="112" mass="12213">MLGCGAGRPAGRLLATERLITKAMSVHTPPPLARPTAVIEDDDDDDAVAHTDPRRRRTTNPPLANSEVLRASEIDDTVDTNATCHCESIKAFKLAHPAAVECGYTYMLHQYQ</sequence>
<reference evidence="2" key="2">
    <citation type="submission" date="2021-02" db="EMBL/GenBank/DDBJ databases">
        <authorList>
            <person name="Kimball J.A."/>
            <person name="Haas M.W."/>
            <person name="Macchietto M."/>
            <person name="Kono T."/>
            <person name="Duquette J."/>
            <person name="Shao M."/>
        </authorList>
    </citation>
    <scope>NUCLEOTIDE SEQUENCE</scope>
    <source>
        <tissue evidence="2">Fresh leaf tissue</tissue>
    </source>
</reference>
<evidence type="ECO:0000256" key="1">
    <source>
        <dbReference type="SAM" id="MobiDB-lite"/>
    </source>
</evidence>
<dbReference type="EMBL" id="JAAALK010000283">
    <property type="protein sequence ID" value="KAG8073810.1"/>
    <property type="molecule type" value="Genomic_DNA"/>
</dbReference>
<evidence type="ECO:0000313" key="3">
    <source>
        <dbReference type="Proteomes" id="UP000729402"/>
    </source>
</evidence>
<comment type="caution">
    <text evidence="2">The sequence shown here is derived from an EMBL/GenBank/DDBJ whole genome shotgun (WGS) entry which is preliminary data.</text>
</comment>
<dbReference type="Proteomes" id="UP000729402">
    <property type="component" value="Unassembled WGS sequence"/>
</dbReference>
<name>A0A8J5T443_ZIZPA</name>
<accession>A0A8J5T443</accession>
<keyword evidence="3" id="KW-1185">Reference proteome</keyword>
<protein>
    <submittedName>
        <fullName evidence="2">Uncharacterized protein</fullName>
    </submittedName>
</protein>
<feature type="region of interest" description="Disordered" evidence="1">
    <location>
        <begin position="27"/>
        <end position="66"/>
    </location>
</feature>
<gene>
    <name evidence="2" type="ORF">GUJ93_ZPchr0006g43182</name>
</gene>
<reference evidence="2" key="1">
    <citation type="journal article" date="2021" name="bioRxiv">
        <title>Whole Genome Assembly and Annotation of Northern Wild Rice, Zizania palustris L., Supports a Whole Genome Duplication in the Zizania Genus.</title>
        <authorList>
            <person name="Haas M."/>
            <person name="Kono T."/>
            <person name="Macchietto M."/>
            <person name="Millas R."/>
            <person name="McGilp L."/>
            <person name="Shao M."/>
            <person name="Duquette J."/>
            <person name="Hirsch C.N."/>
            <person name="Kimball J."/>
        </authorList>
    </citation>
    <scope>NUCLEOTIDE SEQUENCE</scope>
    <source>
        <tissue evidence="2">Fresh leaf tissue</tissue>
    </source>
</reference>
<proteinExistence type="predicted"/>